<dbReference type="GO" id="GO:0008270">
    <property type="term" value="F:zinc ion binding"/>
    <property type="evidence" value="ECO:0007669"/>
    <property type="project" value="UniProtKB-KW"/>
</dbReference>
<dbReference type="Gene3D" id="3.30.565.10">
    <property type="entry name" value="Histidine kinase-like ATPase, C-terminal domain"/>
    <property type="match status" value="1"/>
</dbReference>
<comment type="similarity">
    <text evidence="2">Belongs to the MORC ATPase protein family.</text>
</comment>
<dbReference type="PANTHER" id="PTHR23336">
    <property type="entry name" value="ZINC FINGER CW-TYPE COILED-COIL DOMAIN PROTEIN 3"/>
    <property type="match status" value="1"/>
</dbReference>
<feature type="region of interest" description="Disordered" evidence="14">
    <location>
        <begin position="137"/>
        <end position="157"/>
    </location>
</feature>
<keyword evidence="17" id="KW-1185">Reference proteome</keyword>
<keyword evidence="11" id="KW-0943">RNA-mediated gene silencing</keyword>
<evidence type="ECO:0000259" key="15">
    <source>
        <dbReference type="PROSITE" id="PS51050"/>
    </source>
</evidence>
<dbReference type="InterPro" id="IPR045261">
    <property type="entry name" value="MORC_ATPase"/>
</dbReference>
<keyword evidence="8" id="KW-0862">Zinc</keyword>
<evidence type="ECO:0000256" key="10">
    <source>
        <dbReference type="ARBA" id="ARBA00023054"/>
    </source>
</evidence>
<dbReference type="PANTHER" id="PTHR23336:SF11">
    <property type="entry name" value="OS06G0622000 PROTEIN"/>
    <property type="match status" value="1"/>
</dbReference>
<dbReference type="GO" id="GO:0004519">
    <property type="term" value="F:endonuclease activity"/>
    <property type="evidence" value="ECO:0007669"/>
    <property type="project" value="UniProtKB-KW"/>
</dbReference>
<sequence>MENVDVKTEPHTEDRSREYVTVMKDDKLICQYICSDPLPNMEKVWNISAISKEVSCDLSGLPSCSLIPAPVDSHQNNEWKLFFRFLRDYKKAAEVELAHYKLYILPPKGSSRSHATMVYKKKGLTCQYDNQRNGRLGARNSDAQGLTSETNGLPRETKNNIEVHPSYLKTLGQAHSGWIFGAIAELVDNARDAKATKLKISIDTIYSKNAQKFIPMLSVVDDGHGMTHHEIKRMISFGHKQPEADDPDRIGKFGIGFKSGAMRIGKDALVLTQSVDSRSIAFLSQTLNEGKDNLEIPIVSYRRICQFMEVDTNIQSEALSKHNLRVIKEYSPFNEYLIGEKTGLFSGKGTGTQIYIWNLDEWGSSCSLEWEDGISGNSSYHHGDIKIRSRRVRTRPGQMGREVELDYSLRAYLEVIFCDPRMKIYVQGGVVKSRPLSKTLHGTVVVDGIVMKKPVQLAIGICQLELERANCGMFLFWHGRLIEAYKRVGCMIHNGDRGRGVIGVIDVTGLMDDDQGHVWVHNNKQGFQDCEEYAELEKWLGEVTDGYVDKNVDKIVVIRLTRKMHFFVLLQQKGNAGYKPDHDWVQCDKCRKWRMLSSGFVVEAVEWFCYMDPFYGKCDDPEEKVKRGVITISEKRTRHSSAHQFRHEDRSTEEATFKLDRSEQIAERDAGRTPTKRRGILASRSDNDITPKQNKGGDVKRFLNRRRKAVSWSDKVTLQRNAGGGGGRTPNSRSPRKRGGGGQKNSSLKNESSSSS</sequence>
<name>A0AAV3PAY8_LITER</name>
<keyword evidence="4" id="KW-0479">Metal-binding</keyword>
<evidence type="ECO:0000256" key="2">
    <source>
        <dbReference type="ARBA" id="ARBA00007845"/>
    </source>
</evidence>
<keyword evidence="12" id="KW-0234">DNA repair</keyword>
<comment type="caution">
    <text evidence="16">The sequence shown here is derived from an EMBL/GenBank/DDBJ whole genome shotgun (WGS) entry which is preliminary data.</text>
</comment>
<dbReference type="InterPro" id="IPR041006">
    <property type="entry name" value="Morc_S5"/>
</dbReference>
<keyword evidence="13" id="KW-0539">Nucleus</keyword>
<evidence type="ECO:0000256" key="13">
    <source>
        <dbReference type="ARBA" id="ARBA00023242"/>
    </source>
</evidence>
<evidence type="ECO:0000313" key="16">
    <source>
        <dbReference type="EMBL" id="GAA0148764.1"/>
    </source>
</evidence>
<feature type="region of interest" description="Disordered" evidence="14">
    <location>
        <begin position="636"/>
        <end position="756"/>
    </location>
</feature>
<keyword evidence="5" id="KW-0378">Hydrolase</keyword>
<evidence type="ECO:0000256" key="11">
    <source>
        <dbReference type="ARBA" id="ARBA00023158"/>
    </source>
</evidence>
<evidence type="ECO:0000313" key="17">
    <source>
        <dbReference type="Proteomes" id="UP001454036"/>
    </source>
</evidence>
<dbReference type="GO" id="GO:0016887">
    <property type="term" value="F:ATP hydrolysis activity"/>
    <property type="evidence" value="ECO:0007669"/>
    <property type="project" value="InterPro"/>
</dbReference>
<keyword evidence="10" id="KW-0175">Coiled coil</keyword>
<evidence type="ECO:0000256" key="8">
    <source>
        <dbReference type="ARBA" id="ARBA00022833"/>
    </source>
</evidence>
<keyword evidence="3" id="KW-0540">Nuclease</keyword>
<gene>
    <name evidence="16" type="ORF">LIER_08116</name>
</gene>
<dbReference type="GO" id="GO:0031349">
    <property type="term" value="P:positive regulation of defense response"/>
    <property type="evidence" value="ECO:0007669"/>
    <property type="project" value="UniProtKB-ARBA"/>
</dbReference>
<evidence type="ECO:0000256" key="7">
    <source>
        <dbReference type="ARBA" id="ARBA00022771"/>
    </source>
</evidence>
<dbReference type="Gene3D" id="3.30.40.100">
    <property type="match status" value="1"/>
</dbReference>
<evidence type="ECO:0000256" key="3">
    <source>
        <dbReference type="ARBA" id="ARBA00022722"/>
    </source>
</evidence>
<evidence type="ECO:0000256" key="4">
    <source>
        <dbReference type="ARBA" id="ARBA00022723"/>
    </source>
</evidence>
<accession>A0AAV3PAY8</accession>
<dbReference type="InterPro" id="IPR011124">
    <property type="entry name" value="Znf_CW"/>
</dbReference>
<dbReference type="EMBL" id="BAABME010001294">
    <property type="protein sequence ID" value="GAA0148764.1"/>
    <property type="molecule type" value="Genomic_DNA"/>
</dbReference>
<evidence type="ECO:0000256" key="5">
    <source>
        <dbReference type="ARBA" id="ARBA00022759"/>
    </source>
</evidence>
<dbReference type="PROSITE" id="PS51050">
    <property type="entry name" value="ZF_CW"/>
    <property type="match status" value="1"/>
</dbReference>
<evidence type="ECO:0000256" key="6">
    <source>
        <dbReference type="ARBA" id="ARBA00022763"/>
    </source>
</evidence>
<dbReference type="GO" id="GO:0006325">
    <property type="term" value="P:chromatin organization"/>
    <property type="evidence" value="ECO:0007669"/>
    <property type="project" value="UniProtKB-KW"/>
</dbReference>
<protein>
    <recommendedName>
        <fullName evidence="15">CW-type domain-containing protein</fullName>
    </recommendedName>
</protein>
<reference evidence="16 17" key="1">
    <citation type="submission" date="2024-01" db="EMBL/GenBank/DDBJ databases">
        <title>The complete chloroplast genome sequence of Lithospermum erythrorhizon: insights into the phylogenetic relationship among Boraginaceae species and the maternal lineages of purple gromwells.</title>
        <authorList>
            <person name="Okada T."/>
            <person name="Watanabe K."/>
        </authorList>
    </citation>
    <scope>NUCLEOTIDE SEQUENCE [LARGE SCALE GENOMIC DNA]</scope>
</reference>
<evidence type="ECO:0000256" key="1">
    <source>
        <dbReference type="ARBA" id="ARBA00004123"/>
    </source>
</evidence>
<dbReference type="Pfam" id="PF13589">
    <property type="entry name" value="HATPase_c_3"/>
    <property type="match status" value="1"/>
</dbReference>
<feature type="compositionally biased region" description="Polar residues" evidence="14">
    <location>
        <begin position="141"/>
        <end position="151"/>
    </location>
</feature>
<comment type="subcellular location">
    <subcellularLocation>
        <location evidence="1">Nucleus</location>
    </subcellularLocation>
</comment>
<feature type="compositionally biased region" description="Low complexity" evidence="14">
    <location>
        <begin position="744"/>
        <end position="756"/>
    </location>
</feature>
<evidence type="ECO:0000256" key="9">
    <source>
        <dbReference type="ARBA" id="ARBA00022853"/>
    </source>
</evidence>
<feature type="compositionally biased region" description="Basic and acidic residues" evidence="14">
    <location>
        <begin position="685"/>
        <end position="701"/>
    </location>
</feature>
<evidence type="ECO:0000256" key="14">
    <source>
        <dbReference type="SAM" id="MobiDB-lite"/>
    </source>
</evidence>
<evidence type="ECO:0000256" key="12">
    <source>
        <dbReference type="ARBA" id="ARBA00023204"/>
    </source>
</evidence>
<dbReference type="GO" id="GO:0005634">
    <property type="term" value="C:nucleus"/>
    <property type="evidence" value="ECO:0007669"/>
    <property type="project" value="UniProtKB-SubCell"/>
</dbReference>
<dbReference type="Pfam" id="PF07496">
    <property type="entry name" value="zf-CW"/>
    <property type="match status" value="1"/>
</dbReference>
<keyword evidence="6" id="KW-0227">DNA damage</keyword>
<keyword evidence="9" id="KW-0156">Chromatin regulator</keyword>
<dbReference type="Proteomes" id="UP001454036">
    <property type="component" value="Unassembled WGS sequence"/>
</dbReference>
<keyword evidence="7" id="KW-0863">Zinc-finger</keyword>
<proteinExistence type="inferred from homology"/>
<dbReference type="InterPro" id="IPR036890">
    <property type="entry name" value="HATPase_C_sf"/>
</dbReference>
<organism evidence="16 17">
    <name type="scientific">Lithospermum erythrorhizon</name>
    <name type="common">Purple gromwell</name>
    <name type="synonym">Lithospermum officinale var. erythrorhizon</name>
    <dbReference type="NCBI Taxonomy" id="34254"/>
    <lineage>
        <taxon>Eukaryota</taxon>
        <taxon>Viridiplantae</taxon>
        <taxon>Streptophyta</taxon>
        <taxon>Embryophyta</taxon>
        <taxon>Tracheophyta</taxon>
        <taxon>Spermatophyta</taxon>
        <taxon>Magnoliopsida</taxon>
        <taxon>eudicotyledons</taxon>
        <taxon>Gunneridae</taxon>
        <taxon>Pentapetalae</taxon>
        <taxon>asterids</taxon>
        <taxon>lamiids</taxon>
        <taxon>Boraginales</taxon>
        <taxon>Boraginaceae</taxon>
        <taxon>Boraginoideae</taxon>
        <taxon>Lithospermeae</taxon>
        <taxon>Lithospermum</taxon>
    </lineage>
</organism>
<dbReference type="AlphaFoldDB" id="A0AAV3PAY8"/>
<dbReference type="Pfam" id="PF17942">
    <property type="entry name" value="Morc6_S5"/>
    <property type="match status" value="1"/>
</dbReference>
<keyword evidence="5" id="KW-0255">Endonuclease</keyword>
<dbReference type="GO" id="GO:0006281">
    <property type="term" value="P:DNA repair"/>
    <property type="evidence" value="ECO:0007669"/>
    <property type="project" value="UniProtKB-KW"/>
</dbReference>
<feature type="compositionally biased region" description="Basic and acidic residues" evidence="14">
    <location>
        <begin position="645"/>
        <end position="671"/>
    </location>
</feature>
<feature type="domain" description="CW-type" evidence="15">
    <location>
        <begin position="578"/>
        <end position="626"/>
    </location>
</feature>
<dbReference type="SUPFAM" id="SSF55874">
    <property type="entry name" value="ATPase domain of HSP90 chaperone/DNA topoisomerase II/histidine kinase"/>
    <property type="match status" value="1"/>
</dbReference>
<dbReference type="GO" id="GO:0031047">
    <property type="term" value="P:regulatory ncRNA-mediated gene silencing"/>
    <property type="evidence" value="ECO:0007669"/>
    <property type="project" value="UniProtKB-KW"/>
</dbReference>